<dbReference type="SUPFAM" id="SSF53697">
    <property type="entry name" value="SIS domain"/>
    <property type="match status" value="1"/>
</dbReference>
<dbReference type="GO" id="GO:0097367">
    <property type="term" value="F:carbohydrate derivative binding"/>
    <property type="evidence" value="ECO:0007669"/>
    <property type="project" value="InterPro"/>
</dbReference>
<comment type="catalytic activity">
    <reaction evidence="1">
        <text>D-fructose 6-phosphate + L-glutamine = D-glucosamine 6-phosphate + L-glutamate</text>
        <dbReference type="Rhea" id="RHEA:13237"/>
        <dbReference type="ChEBI" id="CHEBI:29985"/>
        <dbReference type="ChEBI" id="CHEBI:58359"/>
        <dbReference type="ChEBI" id="CHEBI:58725"/>
        <dbReference type="ChEBI" id="CHEBI:61527"/>
        <dbReference type="EC" id="2.6.1.16"/>
    </reaction>
</comment>
<proteinExistence type="predicted"/>
<gene>
    <name evidence="5" type="ORF">ENP34_01010</name>
</gene>
<dbReference type="EC" id="2.6.1.16" evidence="2"/>
<evidence type="ECO:0000313" key="5">
    <source>
        <dbReference type="EMBL" id="HEG90018.1"/>
    </source>
</evidence>
<dbReference type="PANTHER" id="PTHR10937">
    <property type="entry name" value="GLUCOSAMINE--FRUCTOSE-6-PHOSPHATE AMINOTRANSFERASE, ISOMERIZING"/>
    <property type="match status" value="1"/>
</dbReference>
<feature type="domain" description="SIS" evidence="4">
    <location>
        <begin position="359"/>
        <end position="497"/>
    </location>
</feature>
<sequence length="513" mass="54324">MITTGGRLAGSGPGDRCGGSRMYVLDVAENDAAQRESSSPRVSWAATGDAFAGIATEVEAMKAHLVLLDVTVPVTTVSAPGCVVSRYPGTLASSRGVPQVSWRVSTLPQPSRPIAERLAQRASDWHFPGGLASGRIGECVSGWHGLGAGARGERGERAMTVPTTNSAMYQTIHRQPAELRRLLSDGWEQAAEAAERLQGARRVYTVGIGTSYHAALVCAWLLRAAGCDARAVNSFDFAVYPQAVDLGPEDAVVVLAHTGVKRYSSEALARARAAGAITLSVGSLTAEHPGSQLVLRTVDRERSAAYTASHTAAMTVLAQVATELGERRQASAVAGFRQALMSLPDQVADMLAREDEVWPVARLAAERRVYVSGAGPNEATALEAVIKVREAAYGQIDALALEQFLHGPIVALNAGDQAILVHVPGRATERVREIALVLDAIGAELWVIGRPVEGLARATVFALPETPELLSPLLAVVPVQLLAYQMAVVKGVNPDTFRRDDPRYAAAFGLLKL</sequence>
<feature type="domain" description="SIS" evidence="4">
    <location>
        <begin position="193"/>
        <end position="330"/>
    </location>
</feature>
<dbReference type="PROSITE" id="PS51464">
    <property type="entry name" value="SIS"/>
    <property type="match status" value="2"/>
</dbReference>
<dbReference type="CDD" id="cd05009">
    <property type="entry name" value="SIS_GlmS_GlmD_2"/>
    <property type="match status" value="1"/>
</dbReference>
<dbReference type="InterPro" id="IPR035490">
    <property type="entry name" value="GlmS/FrlB_SIS"/>
</dbReference>
<reference evidence="5" key="1">
    <citation type="journal article" date="2020" name="mSystems">
        <title>Genome- and Community-Level Interaction Insights into Carbon Utilization and Element Cycling Functions of Hydrothermarchaeota in Hydrothermal Sediment.</title>
        <authorList>
            <person name="Zhou Z."/>
            <person name="Liu Y."/>
            <person name="Xu W."/>
            <person name="Pan J."/>
            <person name="Luo Z.H."/>
            <person name="Li M."/>
        </authorList>
    </citation>
    <scope>NUCLEOTIDE SEQUENCE [LARGE SCALE GENOMIC DNA]</scope>
    <source>
        <strain evidence="5">SpSt-210</strain>
    </source>
</reference>
<dbReference type="GO" id="GO:0006002">
    <property type="term" value="P:fructose 6-phosphate metabolic process"/>
    <property type="evidence" value="ECO:0007669"/>
    <property type="project" value="TreeGrafter"/>
</dbReference>
<evidence type="ECO:0000259" key="4">
    <source>
        <dbReference type="PROSITE" id="PS51464"/>
    </source>
</evidence>
<evidence type="ECO:0000256" key="1">
    <source>
        <dbReference type="ARBA" id="ARBA00001031"/>
    </source>
</evidence>
<accession>A0A831TEU9</accession>
<organism evidence="5">
    <name type="scientific">Thermorudis peleae</name>
    <dbReference type="NCBI Taxonomy" id="1382356"/>
    <lineage>
        <taxon>Bacteria</taxon>
        <taxon>Pseudomonadati</taxon>
        <taxon>Thermomicrobiota</taxon>
        <taxon>Thermomicrobia</taxon>
        <taxon>Thermomicrobia incertae sedis</taxon>
        <taxon>Thermorudis</taxon>
    </lineage>
</organism>
<dbReference type="GO" id="GO:0006047">
    <property type="term" value="P:UDP-N-acetylglucosamine metabolic process"/>
    <property type="evidence" value="ECO:0007669"/>
    <property type="project" value="TreeGrafter"/>
</dbReference>
<evidence type="ECO:0000256" key="3">
    <source>
        <dbReference type="ARBA" id="ARBA00016090"/>
    </source>
</evidence>
<dbReference type="InterPro" id="IPR046348">
    <property type="entry name" value="SIS_dom_sf"/>
</dbReference>
<name>A0A831TEU9_9BACT</name>
<dbReference type="GO" id="GO:0006487">
    <property type="term" value="P:protein N-linked glycosylation"/>
    <property type="evidence" value="ECO:0007669"/>
    <property type="project" value="TreeGrafter"/>
</dbReference>
<dbReference type="InterPro" id="IPR001347">
    <property type="entry name" value="SIS_dom"/>
</dbReference>
<dbReference type="PANTHER" id="PTHR10937:SF0">
    <property type="entry name" value="GLUTAMINE--FRUCTOSE-6-PHOSPHATE TRANSAMINASE (ISOMERIZING)"/>
    <property type="match status" value="1"/>
</dbReference>
<dbReference type="GO" id="GO:0004360">
    <property type="term" value="F:glutamine-fructose-6-phosphate transaminase (isomerizing) activity"/>
    <property type="evidence" value="ECO:0007669"/>
    <property type="project" value="UniProtKB-EC"/>
</dbReference>
<dbReference type="EMBL" id="DSIY01000025">
    <property type="protein sequence ID" value="HEG90018.1"/>
    <property type="molecule type" value="Genomic_DNA"/>
</dbReference>
<dbReference type="Gene3D" id="3.40.50.10490">
    <property type="entry name" value="Glucose-6-phosphate isomerase like protein, domain 1"/>
    <property type="match status" value="2"/>
</dbReference>
<comment type="caution">
    <text evidence="5">The sequence shown here is derived from an EMBL/GenBank/DDBJ whole genome shotgun (WGS) entry which is preliminary data.</text>
</comment>
<protein>
    <recommendedName>
        <fullName evidence="3">Glutamine--fructose-6-phosphate aminotransferase [isomerizing]</fullName>
        <ecNumber evidence="2">2.6.1.16</ecNumber>
    </recommendedName>
</protein>
<dbReference type="AlphaFoldDB" id="A0A831TEU9"/>
<evidence type="ECO:0000256" key="2">
    <source>
        <dbReference type="ARBA" id="ARBA00012916"/>
    </source>
</evidence>
<dbReference type="Pfam" id="PF01380">
    <property type="entry name" value="SIS"/>
    <property type="match status" value="2"/>
</dbReference>